<dbReference type="AlphaFoldDB" id="A0A848MK77"/>
<dbReference type="GO" id="GO:0051287">
    <property type="term" value="F:NAD binding"/>
    <property type="evidence" value="ECO:0007669"/>
    <property type="project" value="InterPro"/>
</dbReference>
<reference evidence="8 9" key="1">
    <citation type="submission" date="2020-01" db="EMBL/GenBank/DDBJ databases">
        <authorList>
            <person name="Lee S.D."/>
        </authorList>
    </citation>
    <scope>NUCLEOTIDE SEQUENCE [LARGE SCALE GENOMIC DNA]</scope>
    <source>
        <strain evidence="8 9">SAP-1</strain>
    </source>
</reference>
<dbReference type="RefSeq" id="WP_169403077.1">
    <property type="nucleotide sequence ID" value="NZ_JAADJU010000005.1"/>
</dbReference>
<dbReference type="Proteomes" id="UP000585363">
    <property type="component" value="Unassembled WGS sequence"/>
</dbReference>
<dbReference type="FunFam" id="3.40.50.720:FF:000203">
    <property type="entry name" value="D-3-phosphoglycerate dehydrogenase (SerA)"/>
    <property type="match status" value="1"/>
</dbReference>
<dbReference type="SUPFAM" id="SSF52283">
    <property type="entry name" value="Formate/glycerate dehydrogenase catalytic domain-like"/>
    <property type="match status" value="1"/>
</dbReference>
<dbReference type="InterPro" id="IPR006140">
    <property type="entry name" value="D-isomer_DH_NAD-bd"/>
</dbReference>
<evidence type="ECO:0000259" key="7">
    <source>
        <dbReference type="Pfam" id="PF02826"/>
    </source>
</evidence>
<keyword evidence="2" id="KW-0963">Cytoplasm</keyword>
<evidence type="ECO:0000313" key="8">
    <source>
        <dbReference type="EMBL" id="NMP27362.1"/>
    </source>
</evidence>
<dbReference type="SUPFAM" id="SSF51735">
    <property type="entry name" value="NAD(P)-binding Rossmann-fold domains"/>
    <property type="match status" value="1"/>
</dbReference>
<dbReference type="PANTHER" id="PTHR42789:SF1">
    <property type="entry name" value="D-ISOMER SPECIFIC 2-HYDROXYACID DEHYDROGENASE FAMILY PROTEIN (AFU_ORTHOLOGUE AFUA_6G10090)"/>
    <property type="match status" value="1"/>
</dbReference>
<dbReference type="InterPro" id="IPR006139">
    <property type="entry name" value="D-isomer_2_OHA_DH_cat_dom"/>
</dbReference>
<evidence type="ECO:0000256" key="2">
    <source>
        <dbReference type="ARBA" id="ARBA00022490"/>
    </source>
</evidence>
<dbReference type="InterPro" id="IPR029753">
    <property type="entry name" value="D-isomer_DH_CS"/>
</dbReference>
<dbReference type="InterPro" id="IPR036291">
    <property type="entry name" value="NAD(P)-bd_dom_sf"/>
</dbReference>
<name>A0A848MK77_9GAMM</name>
<keyword evidence="4" id="KW-0520">NAD</keyword>
<dbReference type="EMBL" id="JAADJU010000005">
    <property type="protein sequence ID" value="NMP27362.1"/>
    <property type="molecule type" value="Genomic_DNA"/>
</dbReference>
<evidence type="ECO:0000256" key="1">
    <source>
        <dbReference type="ARBA" id="ARBA00005854"/>
    </source>
</evidence>
<sequence length="322" mass="33533">MKKFCLIPQPIHASGLQQLRENGVEPLVGEAACASAPADQVVAAIYRSGQFSRTTMVQLPNLRAIGVHGVGIDGIDLAAANDLGIAVFNTPGTNHRSVAEHTLALMFALTKRIPAADQAVRKGEFSFRFQGGLSELCGATLGVIGFGAIGQLTATLANAMGMQVQVLTRCSAEELAAQGLHKAASLPQLLASSDLVSIHAPSLPETHHLIGAEQLALMKPSAYLINTSRGALVDEVALIAALQSGQIAGAGLDVFAEEPLSASSPLAQLSNVVLTPHTAASAEQALMRMASAAVSGVLAILHNRRPASLINPQIWETRRQAD</sequence>
<evidence type="ECO:0000256" key="3">
    <source>
        <dbReference type="ARBA" id="ARBA00023002"/>
    </source>
</evidence>
<evidence type="ECO:0000256" key="4">
    <source>
        <dbReference type="ARBA" id="ARBA00023027"/>
    </source>
</evidence>
<feature type="domain" description="D-isomer specific 2-hydroxyacid dehydrogenase NAD-binding" evidence="7">
    <location>
        <begin position="103"/>
        <end position="279"/>
    </location>
</feature>
<reference evidence="8 9" key="2">
    <citation type="submission" date="2020-06" db="EMBL/GenBank/DDBJ databases">
        <title>Polyphasic characterization of a Rahnella strain isolated from tree sap.</title>
        <authorList>
            <person name="Kim I.S."/>
        </authorList>
    </citation>
    <scope>NUCLEOTIDE SEQUENCE [LARGE SCALE GENOMIC DNA]</scope>
    <source>
        <strain evidence="8 9">SAP-1</strain>
    </source>
</reference>
<dbReference type="Pfam" id="PF02826">
    <property type="entry name" value="2-Hacid_dh_C"/>
    <property type="match status" value="1"/>
</dbReference>
<dbReference type="Gene3D" id="3.40.50.720">
    <property type="entry name" value="NAD(P)-binding Rossmann-like Domain"/>
    <property type="match status" value="2"/>
</dbReference>
<comment type="caution">
    <text evidence="8">The sequence shown here is derived from an EMBL/GenBank/DDBJ whole genome shotgun (WGS) entry which is preliminary data.</text>
</comment>
<dbReference type="InterPro" id="IPR050857">
    <property type="entry name" value="D-2-hydroxyacid_DH"/>
</dbReference>
<accession>A0A848MK77</accession>
<dbReference type="CDD" id="cd12173">
    <property type="entry name" value="PGDH_4"/>
    <property type="match status" value="1"/>
</dbReference>
<organism evidence="8 9">
    <name type="scientific">Rouxiella aceris</name>
    <dbReference type="NCBI Taxonomy" id="2703884"/>
    <lineage>
        <taxon>Bacteria</taxon>
        <taxon>Pseudomonadati</taxon>
        <taxon>Pseudomonadota</taxon>
        <taxon>Gammaproteobacteria</taxon>
        <taxon>Enterobacterales</taxon>
        <taxon>Yersiniaceae</taxon>
        <taxon>Rouxiella</taxon>
    </lineage>
</organism>
<proteinExistence type="inferred from homology"/>
<dbReference type="PANTHER" id="PTHR42789">
    <property type="entry name" value="D-ISOMER SPECIFIC 2-HYDROXYACID DEHYDROGENASE FAMILY PROTEIN (AFU_ORTHOLOGUE AFUA_6G10090)"/>
    <property type="match status" value="1"/>
</dbReference>
<keyword evidence="9" id="KW-1185">Reference proteome</keyword>
<dbReference type="GO" id="GO:0016616">
    <property type="term" value="F:oxidoreductase activity, acting on the CH-OH group of donors, NAD or NADP as acceptor"/>
    <property type="evidence" value="ECO:0007669"/>
    <property type="project" value="InterPro"/>
</dbReference>
<dbReference type="Pfam" id="PF00389">
    <property type="entry name" value="2-Hacid_dh"/>
    <property type="match status" value="1"/>
</dbReference>
<protein>
    <submittedName>
        <fullName evidence="8">Hydroxyacid dehydrogenase</fullName>
    </submittedName>
</protein>
<comment type="similarity">
    <text evidence="1 5">Belongs to the D-isomer specific 2-hydroxyacid dehydrogenase family.</text>
</comment>
<gene>
    <name evidence="8" type="ORF">GW590_10835</name>
</gene>
<feature type="domain" description="D-isomer specific 2-hydroxyacid dehydrogenase catalytic" evidence="6">
    <location>
        <begin position="39"/>
        <end position="311"/>
    </location>
</feature>
<evidence type="ECO:0000256" key="5">
    <source>
        <dbReference type="RuleBase" id="RU003719"/>
    </source>
</evidence>
<evidence type="ECO:0000313" key="9">
    <source>
        <dbReference type="Proteomes" id="UP000585363"/>
    </source>
</evidence>
<dbReference type="PROSITE" id="PS00671">
    <property type="entry name" value="D_2_HYDROXYACID_DH_3"/>
    <property type="match status" value="1"/>
</dbReference>
<keyword evidence="3 5" id="KW-0560">Oxidoreductase</keyword>
<evidence type="ECO:0000259" key="6">
    <source>
        <dbReference type="Pfam" id="PF00389"/>
    </source>
</evidence>